<feature type="compositionally biased region" description="Basic and acidic residues" evidence="1">
    <location>
        <begin position="111"/>
        <end position="124"/>
    </location>
</feature>
<evidence type="ECO:0000256" key="1">
    <source>
        <dbReference type="SAM" id="MobiDB-lite"/>
    </source>
</evidence>
<feature type="region of interest" description="Disordered" evidence="1">
    <location>
        <begin position="100"/>
        <end position="174"/>
    </location>
</feature>
<dbReference type="InterPro" id="IPR043502">
    <property type="entry name" value="DNA/RNA_pol_sf"/>
</dbReference>
<organism evidence="3 4">
    <name type="scientific">Periplaneta americana</name>
    <name type="common">American cockroach</name>
    <name type="synonym">Blatta americana</name>
    <dbReference type="NCBI Taxonomy" id="6978"/>
    <lineage>
        <taxon>Eukaryota</taxon>
        <taxon>Metazoa</taxon>
        <taxon>Ecdysozoa</taxon>
        <taxon>Arthropoda</taxon>
        <taxon>Hexapoda</taxon>
        <taxon>Insecta</taxon>
        <taxon>Pterygota</taxon>
        <taxon>Neoptera</taxon>
        <taxon>Polyneoptera</taxon>
        <taxon>Dictyoptera</taxon>
        <taxon>Blattodea</taxon>
        <taxon>Blattoidea</taxon>
        <taxon>Blattidae</taxon>
        <taxon>Blattinae</taxon>
        <taxon>Periplaneta</taxon>
    </lineage>
</organism>
<feature type="compositionally biased region" description="Polar residues" evidence="1">
    <location>
        <begin position="134"/>
        <end position="145"/>
    </location>
</feature>
<evidence type="ECO:0000259" key="2">
    <source>
        <dbReference type="PROSITE" id="PS50878"/>
    </source>
</evidence>
<dbReference type="PANTHER" id="PTHR31635:SF196">
    <property type="entry name" value="REVERSE TRANSCRIPTASE DOMAIN-CONTAINING PROTEIN-RELATED"/>
    <property type="match status" value="1"/>
</dbReference>
<proteinExistence type="predicted"/>
<dbReference type="Proteomes" id="UP001148838">
    <property type="component" value="Unassembled WGS sequence"/>
</dbReference>
<feature type="domain" description="Reverse transcriptase" evidence="2">
    <location>
        <begin position="275"/>
        <end position="525"/>
    </location>
</feature>
<evidence type="ECO:0000313" key="4">
    <source>
        <dbReference type="Proteomes" id="UP001148838"/>
    </source>
</evidence>
<dbReference type="CDD" id="cd01650">
    <property type="entry name" value="RT_nLTR_like"/>
    <property type="match status" value="1"/>
</dbReference>
<accession>A0ABQ8TV37</accession>
<keyword evidence="4" id="KW-1185">Reference proteome</keyword>
<protein>
    <recommendedName>
        <fullName evidence="2">Reverse transcriptase domain-containing protein</fullName>
    </recommendedName>
</protein>
<reference evidence="3 4" key="1">
    <citation type="journal article" date="2022" name="Allergy">
        <title>Genome assembly and annotation of Periplaneta americana reveal a comprehensive cockroach allergen profile.</title>
        <authorList>
            <person name="Wang L."/>
            <person name="Xiong Q."/>
            <person name="Saelim N."/>
            <person name="Wang L."/>
            <person name="Nong W."/>
            <person name="Wan A.T."/>
            <person name="Shi M."/>
            <person name="Liu X."/>
            <person name="Cao Q."/>
            <person name="Hui J.H.L."/>
            <person name="Sookrung N."/>
            <person name="Leung T.F."/>
            <person name="Tungtrongchitr A."/>
            <person name="Tsui S.K.W."/>
        </authorList>
    </citation>
    <scope>NUCLEOTIDE SEQUENCE [LARGE SCALE GENOMIC DNA]</scope>
    <source>
        <strain evidence="3">PWHHKU_190912</strain>
    </source>
</reference>
<sequence length="566" mass="64122">MVTTALTRYGVIHSVRNEQWSTAFLFPVNSGIRALKMEVKQNIPGSVPTAGYNAHVTYIGQPILCFVCHEPDHKKEDCPRRKTTLPVRVQSRKILLSDTVMGRSSQGPSTSKEERIMTRPVERDEPVEDDTDTSSETAEVTNLVTDRTEQPTLETTDRTEDTTAEEVNTDVRNAAPELMETVIPPESKSPSQFGDASLEKETANILRSVSRHLSLQQQQQQQQQNLQSPITEEEIRSALEGAPKNTAPGPIGLSYQLYKTHWRLIKEYLLELMNYILDNGSVIDGFSDGVVTLIPKTTNPTTMSEYRPITLLTTDYKLFMKVLANRLKPAFRDILKIGQTCSVPEKSIIHNLSTIRDTVLHFEEHHDDKGALLSVDFNKAFDRVNHQYLQHVMKRFCIPDKIINIMKNMYSTAHSRVQVNGFFTKRIPIQSSVRQGCPLSMFLFALSVELLIRMAHRNLNSEARTMSPLFTSRVYADDMVFLLRDIEECATLSRILEIYSAASGAQLNARKSFLLPLGSWPDRHTINDIITVRQAKILEMTVCGSFDEMIEVNWTKTTALTRVTLF</sequence>
<dbReference type="EMBL" id="JAJSOF020000003">
    <property type="protein sequence ID" value="KAJ4449434.1"/>
    <property type="molecule type" value="Genomic_DNA"/>
</dbReference>
<dbReference type="PROSITE" id="PS50878">
    <property type="entry name" value="RT_POL"/>
    <property type="match status" value="1"/>
</dbReference>
<comment type="caution">
    <text evidence="3">The sequence shown here is derived from an EMBL/GenBank/DDBJ whole genome shotgun (WGS) entry which is preliminary data.</text>
</comment>
<dbReference type="InterPro" id="IPR000477">
    <property type="entry name" value="RT_dom"/>
</dbReference>
<dbReference type="PANTHER" id="PTHR31635">
    <property type="entry name" value="REVERSE TRANSCRIPTASE DOMAIN-CONTAINING PROTEIN-RELATED"/>
    <property type="match status" value="1"/>
</dbReference>
<feature type="region of interest" description="Disordered" evidence="1">
    <location>
        <begin position="211"/>
        <end position="230"/>
    </location>
</feature>
<evidence type="ECO:0000313" key="3">
    <source>
        <dbReference type="EMBL" id="KAJ4449434.1"/>
    </source>
</evidence>
<dbReference type="SUPFAM" id="SSF56672">
    <property type="entry name" value="DNA/RNA polymerases"/>
    <property type="match status" value="1"/>
</dbReference>
<dbReference type="Pfam" id="PF00078">
    <property type="entry name" value="RVT_1"/>
    <property type="match status" value="1"/>
</dbReference>
<name>A0ABQ8TV37_PERAM</name>
<gene>
    <name evidence="3" type="ORF">ANN_00833</name>
</gene>